<organism evidence="3">
    <name type="scientific">Clostridium symbiosum</name>
    <name type="common">Bacteroides symbiosus</name>
    <dbReference type="NCBI Taxonomy" id="1512"/>
    <lineage>
        <taxon>Bacteria</taxon>
        <taxon>Bacillati</taxon>
        <taxon>Bacillota</taxon>
        <taxon>Clostridia</taxon>
        <taxon>Lachnospirales</taxon>
        <taxon>Lachnospiraceae</taxon>
        <taxon>Otoolea</taxon>
    </lineage>
</organism>
<dbReference type="InterPro" id="IPR054612">
    <property type="entry name" value="Phage_capsid-like_C"/>
</dbReference>
<dbReference type="SUPFAM" id="SSF56563">
    <property type="entry name" value="Major capsid protein gp5"/>
    <property type="match status" value="1"/>
</dbReference>
<proteinExistence type="predicted"/>
<name>A0A6N3HLP2_CLOSY</name>
<evidence type="ECO:0000259" key="2">
    <source>
        <dbReference type="Pfam" id="PF05065"/>
    </source>
</evidence>
<reference evidence="3" key="1">
    <citation type="submission" date="2019-11" db="EMBL/GenBank/DDBJ databases">
        <authorList>
            <person name="Feng L."/>
        </authorList>
    </citation>
    <scope>NUCLEOTIDE SEQUENCE</scope>
    <source>
        <strain evidence="3">CsymbiosumLFYP84</strain>
    </source>
</reference>
<sequence length="297" mass="31425">MASILTKGSLFPAELVSEMFNKVKGKSSLAALSNQEPIPFNGKTEFTFTLDKEVDIVAENGKKTNGGATVEPVTIIPIKFEYGTRVSDEFMYAAEEIQLGYLQAFSDGFSKKVARGLDIAAMHGFNPRTGTASSVVGNNHFDAAVTQTIDYVAASADDNVDAAVTAIQAADGSVTGMAMSPAFSSALARLKANGVRLYPELAWGGNPSSLNGLAIDVNNTVSFGTSKDQAILGDFQNAFKWGYAKEVPIEVIPYGDPDNSGVDLKGSNQVYIRGEVYVGWGILIPASFGRIVTPEGA</sequence>
<accession>A0A6N3HLP2</accession>
<dbReference type="Gene3D" id="3.30.2320.10">
    <property type="entry name" value="hypothetical protein PF0899 domain"/>
    <property type="match status" value="1"/>
</dbReference>
<evidence type="ECO:0000256" key="1">
    <source>
        <dbReference type="ARBA" id="ARBA00004328"/>
    </source>
</evidence>
<dbReference type="Gene3D" id="3.30.2400.10">
    <property type="entry name" value="Major capsid protein gp5"/>
    <property type="match status" value="1"/>
</dbReference>
<dbReference type="EMBL" id="CACRUA010000062">
    <property type="protein sequence ID" value="VYU77401.1"/>
    <property type="molecule type" value="Genomic_DNA"/>
</dbReference>
<gene>
    <name evidence="3" type="ORF">CSLFYP84_03969</name>
</gene>
<dbReference type="InterPro" id="IPR024455">
    <property type="entry name" value="Phage_capsid"/>
</dbReference>
<protein>
    <submittedName>
        <fullName evidence="3">Phage capsid family protein</fullName>
    </submittedName>
</protein>
<feature type="domain" description="Phage capsid-like C-terminal" evidence="2">
    <location>
        <begin position="9"/>
        <end position="288"/>
    </location>
</feature>
<dbReference type="Pfam" id="PF05065">
    <property type="entry name" value="Phage_capsid"/>
    <property type="match status" value="1"/>
</dbReference>
<dbReference type="RefSeq" id="WP_021642725.1">
    <property type="nucleotide sequence ID" value="NZ_CACRUA010000062.1"/>
</dbReference>
<evidence type="ECO:0000313" key="3">
    <source>
        <dbReference type="EMBL" id="VYU77401.1"/>
    </source>
</evidence>
<dbReference type="NCBIfam" id="TIGR01554">
    <property type="entry name" value="major_cap_HK97"/>
    <property type="match status" value="1"/>
</dbReference>
<dbReference type="AlphaFoldDB" id="A0A6N3HLP2"/>
<comment type="subcellular location">
    <subcellularLocation>
        <location evidence="1">Virion</location>
    </subcellularLocation>
</comment>